<name>A0A6J2WWL1_CHACN</name>
<dbReference type="CDD" id="cd03773">
    <property type="entry name" value="MATH_TRIM37"/>
    <property type="match status" value="1"/>
</dbReference>
<feature type="domain" description="RING-type" evidence="9">
    <location>
        <begin position="15"/>
        <end position="55"/>
    </location>
</feature>
<dbReference type="InterPro" id="IPR037299">
    <property type="entry name" value="TRIM37_MATH"/>
</dbReference>
<evidence type="ECO:0000256" key="3">
    <source>
        <dbReference type="ARBA" id="ARBA00022723"/>
    </source>
</evidence>
<dbReference type="InParanoid" id="A0A6J2WWL1"/>
<dbReference type="Proteomes" id="UP000504632">
    <property type="component" value="Chromosome 15"/>
</dbReference>
<dbReference type="InterPro" id="IPR013083">
    <property type="entry name" value="Znf_RING/FYVE/PHD"/>
</dbReference>
<protein>
    <submittedName>
        <fullName evidence="13">E3 ubiquitin-protein ligase TRIM37</fullName>
    </submittedName>
</protein>
<evidence type="ECO:0000256" key="2">
    <source>
        <dbReference type="ARBA" id="ARBA00022490"/>
    </source>
</evidence>
<dbReference type="FunFam" id="3.30.40.10:FF:000279">
    <property type="entry name" value="E3 ubiquitin-protein ligase TRIM37 isoform X1"/>
    <property type="match status" value="1"/>
</dbReference>
<gene>
    <name evidence="13" type="primary">trim37</name>
</gene>
<keyword evidence="7" id="KW-0175">Coiled coil</keyword>
<sequence length="955" mass="105747">MDEQSVESIAEVFRCFICMEKLRDARLCPHCSKLCCFSCIRRWLTEQRAQCPHCRAPLQLRELVNCRWAEEVTQQLDTLQLCNLSKHEENDKDKCENHHEKLSVFCWTCKKCICHQCALWGGMHGGHTFKPLAEIYDQHVTKVNEEVAKLRRRLMELISLVQEVEKNVEAVRGAKDERVREIRNAVEMMIARLDNQLKNKLITLMGQKTSLTQETELLESLLQEVEHQLRSCSKSELISKSPEILLMFQQVHRKPMQSFVTTPVPPDFTSELVPAYDSSTFVLANFSTLRQRADPVYSPPLQVSGLCWRLKVYPDGNGVVRGNYLSVFLELSAGLPETSKYEYRVEMVHQASSDPTKNIIREFASDFEVGECWGYNRFFRLDLLASEGYLNMQTDTLVLRYQVRSPTFFQKCRDQYWYITQLESAQSSYIQQINNLKERLAIELFRRQKSRSSSPPDRRLCPSTAGREPRGGKGTGAEESGLAAAPDAKEEEEEEEKTQHDDSNELSDGDLEVDCLTGDEDVNPLDGSSTSGSSTATSNTEENDIDEETMSGENDVEYSGNLEMEEGELPDDVAGATGGSSAGARGMRRGAASSSLLEIDPVILIQLLDLKDRSHVESLWGMQPRPPASLLHSQAPVPSRKERERRPQAVRRSAPDSGVLIRLKAQMAEVRSKMSDVKGQLESRNVSDSRAAPFGLSLEHGLSADSEQVLSHKVEELDLLFKGPVSSRHCRSGGKKATSPKQESRGAVGGLSVRRAGDAVEKELRGQSGDSSSEPGLCPREGSSGAEGAPKPRAVHSSPPSLGSCSSSEKLPGSKQEEALYGASGSDLFTVGGLNGATASSSKQRKTHSVGTGPRTDGPLDCDQEGSGEIRQALLGLTEVSSSRPDEGLLCQKQSHHLLPGMSSDSEIDCDTENEDEAVALETRDCQYDTRSLPRPGDQLISDDLSFMTGETTER</sequence>
<feature type="region of interest" description="Disordered" evidence="8">
    <location>
        <begin position="929"/>
        <end position="955"/>
    </location>
</feature>
<dbReference type="GO" id="GO:0031625">
    <property type="term" value="F:ubiquitin protein ligase binding"/>
    <property type="evidence" value="ECO:0007669"/>
    <property type="project" value="TreeGrafter"/>
</dbReference>
<feature type="region of interest" description="Disordered" evidence="8">
    <location>
        <begin position="621"/>
        <end position="658"/>
    </location>
</feature>
<feature type="compositionally biased region" description="Basic and acidic residues" evidence="8">
    <location>
        <begin position="755"/>
        <end position="765"/>
    </location>
</feature>
<feature type="domain" description="B box-type" evidence="10">
    <location>
        <begin position="90"/>
        <end position="132"/>
    </location>
</feature>
<dbReference type="SUPFAM" id="SSF57850">
    <property type="entry name" value="RING/U-box"/>
    <property type="match status" value="1"/>
</dbReference>
<evidence type="ECO:0000256" key="6">
    <source>
        <dbReference type="PROSITE-ProRule" id="PRU00024"/>
    </source>
</evidence>
<evidence type="ECO:0000313" key="12">
    <source>
        <dbReference type="Proteomes" id="UP000504632"/>
    </source>
</evidence>
<proteinExistence type="predicted"/>
<feature type="compositionally biased region" description="Acidic residues" evidence="8">
    <location>
        <begin position="504"/>
        <end position="523"/>
    </location>
</feature>
<evidence type="ECO:0000259" key="9">
    <source>
        <dbReference type="PROSITE" id="PS50089"/>
    </source>
</evidence>
<dbReference type="AlphaFoldDB" id="A0A6J2WWL1"/>
<evidence type="ECO:0000259" key="11">
    <source>
        <dbReference type="PROSITE" id="PS50144"/>
    </source>
</evidence>
<dbReference type="PROSITE" id="PS50144">
    <property type="entry name" value="MATH"/>
    <property type="match status" value="1"/>
</dbReference>
<dbReference type="GO" id="GO:0008270">
    <property type="term" value="F:zinc ion binding"/>
    <property type="evidence" value="ECO:0007669"/>
    <property type="project" value="UniProtKB-KW"/>
</dbReference>
<dbReference type="GO" id="GO:0006513">
    <property type="term" value="P:protein monoubiquitination"/>
    <property type="evidence" value="ECO:0007669"/>
    <property type="project" value="TreeGrafter"/>
</dbReference>
<accession>A0A6J2WWL1</accession>
<dbReference type="SMART" id="SM00061">
    <property type="entry name" value="MATH"/>
    <property type="match status" value="1"/>
</dbReference>
<feature type="region of interest" description="Disordered" evidence="8">
    <location>
        <begin position="447"/>
        <end position="587"/>
    </location>
</feature>
<dbReference type="GeneID" id="115828736"/>
<reference evidence="13" key="1">
    <citation type="submission" date="2025-08" db="UniProtKB">
        <authorList>
            <consortium name="RefSeq"/>
        </authorList>
    </citation>
    <scope>IDENTIFICATION</scope>
</reference>
<dbReference type="InterPro" id="IPR053003">
    <property type="entry name" value="TRIM_RBCC_E3_ubiq-ligases"/>
</dbReference>
<dbReference type="Gene3D" id="3.30.40.10">
    <property type="entry name" value="Zinc/RING finger domain, C3HC4 (zinc finger)"/>
    <property type="match status" value="1"/>
</dbReference>
<evidence type="ECO:0000256" key="5">
    <source>
        <dbReference type="ARBA" id="ARBA00022833"/>
    </source>
</evidence>
<organism evidence="12 13">
    <name type="scientific">Chanos chanos</name>
    <name type="common">Milkfish</name>
    <name type="synonym">Mugil chanos</name>
    <dbReference type="NCBI Taxonomy" id="29144"/>
    <lineage>
        <taxon>Eukaryota</taxon>
        <taxon>Metazoa</taxon>
        <taxon>Chordata</taxon>
        <taxon>Craniata</taxon>
        <taxon>Vertebrata</taxon>
        <taxon>Euteleostomi</taxon>
        <taxon>Actinopterygii</taxon>
        <taxon>Neopterygii</taxon>
        <taxon>Teleostei</taxon>
        <taxon>Ostariophysi</taxon>
        <taxon>Gonorynchiformes</taxon>
        <taxon>Chanidae</taxon>
        <taxon>Chanos</taxon>
    </lineage>
</organism>
<dbReference type="PANTHER" id="PTHR36754:SF2">
    <property type="entry name" value="E3 UBIQUITIN-PROTEIN LIGASE TRIM37"/>
    <property type="match status" value="1"/>
</dbReference>
<dbReference type="Gene3D" id="2.60.210.10">
    <property type="entry name" value="Apoptosis, Tumor Necrosis Factor Receptor Associated Protein 2, Chain A"/>
    <property type="match status" value="1"/>
</dbReference>
<dbReference type="SUPFAM" id="SSF57845">
    <property type="entry name" value="B-box zinc-binding domain"/>
    <property type="match status" value="1"/>
</dbReference>
<evidence type="ECO:0000256" key="1">
    <source>
        <dbReference type="ARBA" id="ARBA00004496"/>
    </source>
</evidence>
<dbReference type="FunFam" id="3.30.160.60:FF:000332">
    <property type="entry name" value="E3 ubiquitin-protein ligase TRIM37 isoform X1"/>
    <property type="match status" value="1"/>
</dbReference>
<dbReference type="SMART" id="SM00336">
    <property type="entry name" value="BBOX"/>
    <property type="match status" value="1"/>
</dbReference>
<dbReference type="Gene3D" id="3.30.160.60">
    <property type="entry name" value="Classic Zinc Finger"/>
    <property type="match status" value="1"/>
</dbReference>
<dbReference type="OrthoDB" id="192247at2759"/>
<evidence type="ECO:0000256" key="8">
    <source>
        <dbReference type="SAM" id="MobiDB-lite"/>
    </source>
</evidence>
<dbReference type="Pfam" id="PF22486">
    <property type="entry name" value="MATH_2"/>
    <property type="match status" value="1"/>
</dbReference>
<dbReference type="SUPFAM" id="SSF49599">
    <property type="entry name" value="TRAF domain-like"/>
    <property type="match status" value="1"/>
</dbReference>
<feature type="compositionally biased region" description="Acidic residues" evidence="8">
    <location>
        <begin position="541"/>
        <end position="556"/>
    </location>
</feature>
<dbReference type="GO" id="GO:0016235">
    <property type="term" value="C:aggresome"/>
    <property type="evidence" value="ECO:0007669"/>
    <property type="project" value="TreeGrafter"/>
</dbReference>
<dbReference type="CDD" id="cd16619">
    <property type="entry name" value="mRING-HC-C4C4_TRIM37_C-VIII"/>
    <property type="match status" value="1"/>
</dbReference>
<feature type="coiled-coil region" evidence="7">
    <location>
        <begin position="140"/>
        <end position="167"/>
    </location>
</feature>
<dbReference type="Pfam" id="PF00643">
    <property type="entry name" value="zf-B_box"/>
    <property type="match status" value="1"/>
</dbReference>
<dbReference type="InterPro" id="IPR008974">
    <property type="entry name" value="TRAF-like"/>
</dbReference>
<keyword evidence="5" id="KW-0862">Zinc</keyword>
<dbReference type="InterPro" id="IPR002083">
    <property type="entry name" value="MATH/TRAF_dom"/>
</dbReference>
<dbReference type="CTD" id="4591"/>
<dbReference type="SMART" id="SM00502">
    <property type="entry name" value="BBC"/>
    <property type="match status" value="1"/>
</dbReference>
<evidence type="ECO:0000259" key="10">
    <source>
        <dbReference type="PROSITE" id="PS50119"/>
    </source>
</evidence>
<keyword evidence="4 6" id="KW-0863">Zinc-finger</keyword>
<dbReference type="PANTHER" id="PTHR36754">
    <property type="entry name" value="E3 UBIQUITIN-PROTEIN LIGASE TRIM37"/>
    <property type="match status" value="1"/>
</dbReference>
<keyword evidence="12" id="KW-1185">Reference proteome</keyword>
<dbReference type="CDD" id="cd19779">
    <property type="entry name" value="Bbox2_TRIM37_C-VIII"/>
    <property type="match status" value="1"/>
</dbReference>
<dbReference type="GO" id="GO:0051865">
    <property type="term" value="P:protein autoubiquitination"/>
    <property type="evidence" value="ECO:0007669"/>
    <property type="project" value="TreeGrafter"/>
</dbReference>
<feature type="compositionally biased region" description="Low complexity" evidence="8">
    <location>
        <begin position="797"/>
        <end position="808"/>
    </location>
</feature>
<dbReference type="InterPro" id="IPR001841">
    <property type="entry name" value="Znf_RING"/>
</dbReference>
<keyword evidence="2" id="KW-0963">Cytoplasm</keyword>
<dbReference type="GO" id="GO:0070842">
    <property type="term" value="P:aggresome assembly"/>
    <property type="evidence" value="ECO:0007669"/>
    <property type="project" value="TreeGrafter"/>
</dbReference>
<dbReference type="InterPro" id="IPR003649">
    <property type="entry name" value="Bbox_C"/>
</dbReference>
<dbReference type="InterPro" id="IPR000315">
    <property type="entry name" value="Znf_B-box"/>
</dbReference>
<dbReference type="GO" id="GO:0005164">
    <property type="term" value="F:tumor necrosis factor receptor binding"/>
    <property type="evidence" value="ECO:0007669"/>
    <property type="project" value="TreeGrafter"/>
</dbReference>
<dbReference type="GO" id="GO:0061630">
    <property type="term" value="F:ubiquitin protein ligase activity"/>
    <property type="evidence" value="ECO:0007669"/>
    <property type="project" value="TreeGrafter"/>
</dbReference>
<dbReference type="GO" id="GO:0005778">
    <property type="term" value="C:peroxisomal membrane"/>
    <property type="evidence" value="ECO:0007669"/>
    <property type="project" value="TreeGrafter"/>
</dbReference>
<dbReference type="FunCoup" id="A0A6J2WWL1">
    <property type="interactions" value="810"/>
</dbReference>
<feature type="domain" description="MATH" evidence="11">
    <location>
        <begin position="276"/>
        <end position="403"/>
    </location>
</feature>
<keyword evidence="3" id="KW-0479">Metal-binding</keyword>
<comment type="subcellular location">
    <subcellularLocation>
        <location evidence="1">Cytoplasm</location>
    </subcellularLocation>
</comment>
<dbReference type="PROSITE" id="PS50089">
    <property type="entry name" value="ZF_RING_2"/>
    <property type="match status" value="1"/>
</dbReference>
<feature type="region of interest" description="Disordered" evidence="8">
    <location>
        <begin position="725"/>
        <end position="866"/>
    </location>
</feature>
<dbReference type="PROSITE" id="PS50119">
    <property type="entry name" value="ZF_BBOX"/>
    <property type="match status" value="1"/>
</dbReference>
<feature type="compositionally biased region" description="Low complexity" evidence="8">
    <location>
        <begin position="527"/>
        <end position="540"/>
    </location>
</feature>
<evidence type="ECO:0000256" key="7">
    <source>
        <dbReference type="SAM" id="Coils"/>
    </source>
</evidence>
<dbReference type="GO" id="GO:0035098">
    <property type="term" value="C:ESC/E(Z) complex"/>
    <property type="evidence" value="ECO:0007669"/>
    <property type="project" value="TreeGrafter"/>
</dbReference>
<evidence type="ECO:0000256" key="4">
    <source>
        <dbReference type="ARBA" id="ARBA00022771"/>
    </source>
</evidence>
<evidence type="ECO:0000313" key="13">
    <source>
        <dbReference type="RefSeq" id="XP_030648680.1"/>
    </source>
</evidence>
<dbReference type="RefSeq" id="XP_030648680.1">
    <property type="nucleotide sequence ID" value="XM_030792820.1"/>
</dbReference>